<evidence type="ECO:0000256" key="8">
    <source>
        <dbReference type="ARBA" id="ARBA00023004"/>
    </source>
</evidence>
<dbReference type="InterPro" id="IPR002403">
    <property type="entry name" value="Cyt_P450_E_grp-IV"/>
</dbReference>
<dbReference type="Proteomes" id="UP000001593">
    <property type="component" value="Unassembled WGS sequence"/>
</dbReference>
<dbReference type="InterPro" id="IPR017972">
    <property type="entry name" value="Cyt_P450_CS"/>
</dbReference>
<gene>
    <name evidence="13" type="ORF">NEMVEDRAFT_v1g129215</name>
</gene>
<dbReference type="GO" id="GO:0005789">
    <property type="term" value="C:endoplasmic reticulum membrane"/>
    <property type="evidence" value="ECO:0007669"/>
    <property type="project" value="UniProtKB-SubCell"/>
</dbReference>
<dbReference type="InParanoid" id="A7SRX7"/>
<protein>
    <recommendedName>
        <fullName evidence="15">Cytochrome P450</fullName>
    </recommendedName>
</protein>
<dbReference type="PhylomeDB" id="A7SRX7"/>
<dbReference type="OMA" id="WVEMRIA"/>
<evidence type="ECO:0000256" key="11">
    <source>
        <dbReference type="RuleBase" id="RU000461"/>
    </source>
</evidence>
<dbReference type="InterPro" id="IPR036396">
    <property type="entry name" value="Cyt_P450_sf"/>
</dbReference>
<keyword evidence="6" id="KW-0492">Microsome</keyword>
<dbReference type="HOGENOM" id="CLU_001570_5_2_1"/>
<comment type="similarity">
    <text evidence="3 11">Belongs to the cytochrome P450 family.</text>
</comment>
<keyword evidence="7 11" id="KW-0560">Oxidoreductase</keyword>
<dbReference type="Gene3D" id="1.10.630.10">
    <property type="entry name" value="Cytochrome P450"/>
    <property type="match status" value="1"/>
</dbReference>
<evidence type="ECO:0000256" key="10">
    <source>
        <dbReference type="PIRSR" id="PIRSR602403-1"/>
    </source>
</evidence>
<dbReference type="AlphaFoldDB" id="A7SRX7"/>
<dbReference type="PANTHER" id="PTHR24302">
    <property type="entry name" value="CYTOCHROME P450 FAMILY 3"/>
    <property type="match status" value="1"/>
</dbReference>
<comment type="subcellular location">
    <subcellularLocation>
        <location evidence="2">Endoplasmic reticulum membrane</location>
        <topology evidence="2">Peripheral membrane protein</topology>
    </subcellularLocation>
    <subcellularLocation>
        <location evidence="1">Microsome membrane</location>
        <topology evidence="1">Peripheral membrane protein</topology>
    </subcellularLocation>
</comment>
<organism evidence="13 14">
    <name type="scientific">Nematostella vectensis</name>
    <name type="common">Starlet sea anemone</name>
    <dbReference type="NCBI Taxonomy" id="45351"/>
    <lineage>
        <taxon>Eukaryota</taxon>
        <taxon>Metazoa</taxon>
        <taxon>Cnidaria</taxon>
        <taxon>Anthozoa</taxon>
        <taxon>Hexacorallia</taxon>
        <taxon>Actiniaria</taxon>
        <taxon>Edwardsiidae</taxon>
        <taxon>Nematostella</taxon>
    </lineage>
</organism>
<feature type="transmembrane region" description="Helical" evidence="12">
    <location>
        <begin position="6"/>
        <end position="32"/>
    </location>
</feature>
<keyword evidence="14" id="KW-1185">Reference proteome</keyword>
<dbReference type="GO" id="GO:0020037">
    <property type="term" value="F:heme binding"/>
    <property type="evidence" value="ECO:0007669"/>
    <property type="project" value="InterPro"/>
</dbReference>
<keyword evidence="12" id="KW-1133">Transmembrane helix</keyword>
<keyword evidence="12" id="KW-0812">Transmembrane</keyword>
<keyword evidence="12" id="KW-0472">Membrane</keyword>
<dbReference type="SUPFAM" id="SSF48264">
    <property type="entry name" value="Cytochrome P450"/>
    <property type="match status" value="1"/>
</dbReference>
<evidence type="ECO:0000256" key="5">
    <source>
        <dbReference type="ARBA" id="ARBA00022723"/>
    </source>
</evidence>
<evidence type="ECO:0000256" key="6">
    <source>
        <dbReference type="ARBA" id="ARBA00022848"/>
    </source>
</evidence>
<keyword evidence="11" id="KW-0503">Monooxygenase</keyword>
<accession>A7SRX7</accession>
<evidence type="ECO:0000256" key="12">
    <source>
        <dbReference type="SAM" id="Phobius"/>
    </source>
</evidence>
<dbReference type="InterPro" id="IPR050705">
    <property type="entry name" value="Cytochrome_P450_3A"/>
</dbReference>
<dbReference type="PANTHER" id="PTHR24302:SF15">
    <property type="entry name" value="FATTY-ACID PEROXYGENASE"/>
    <property type="match status" value="1"/>
</dbReference>
<dbReference type="EMBL" id="DS469768">
    <property type="protein sequence ID" value="EDO33558.1"/>
    <property type="molecule type" value="Genomic_DNA"/>
</dbReference>
<feature type="binding site" description="axial binding residue" evidence="10">
    <location>
        <position position="449"/>
    </location>
    <ligand>
        <name>heme</name>
        <dbReference type="ChEBI" id="CHEBI:30413"/>
    </ligand>
    <ligandPart>
        <name>Fe</name>
        <dbReference type="ChEBI" id="CHEBI:18248"/>
    </ligandPart>
</feature>
<dbReference type="STRING" id="45351.A7SRX7"/>
<dbReference type="eggNOG" id="KOG0158">
    <property type="taxonomic scope" value="Eukaryota"/>
</dbReference>
<evidence type="ECO:0000256" key="2">
    <source>
        <dbReference type="ARBA" id="ARBA00004406"/>
    </source>
</evidence>
<dbReference type="Pfam" id="PF00067">
    <property type="entry name" value="p450"/>
    <property type="match status" value="1"/>
</dbReference>
<evidence type="ECO:0000313" key="13">
    <source>
        <dbReference type="EMBL" id="EDO33558.1"/>
    </source>
</evidence>
<evidence type="ECO:0000256" key="7">
    <source>
        <dbReference type="ARBA" id="ARBA00023002"/>
    </source>
</evidence>
<evidence type="ECO:0000313" key="14">
    <source>
        <dbReference type="Proteomes" id="UP000001593"/>
    </source>
</evidence>
<dbReference type="GO" id="GO:0016705">
    <property type="term" value="F:oxidoreductase activity, acting on paired donors, with incorporation or reduction of molecular oxygen"/>
    <property type="evidence" value="ECO:0007669"/>
    <property type="project" value="InterPro"/>
</dbReference>
<keyword evidence="4 10" id="KW-0349">Heme</keyword>
<dbReference type="PRINTS" id="PR00465">
    <property type="entry name" value="EP450IV"/>
</dbReference>
<name>A7SRX7_NEMVE</name>
<keyword evidence="8 10" id="KW-0408">Iron</keyword>
<evidence type="ECO:0000256" key="3">
    <source>
        <dbReference type="ARBA" id="ARBA00010617"/>
    </source>
</evidence>
<sequence>MAILASVIAFVSTNALSLVLALIICAILYAYFVYPYLRSTMIAATGDLPGPTALPFIAHLHDLIRHKGQMQNQFQEYYKKYGRLYAMFLVGKKPSVIVGDPDIVKNIMVKEFSSFQDRPVEPFNSFMTRAKYDKWHRIRTSLSPAFSAHKMKLMVPLINSSCDVLINKLTKIADSGTSFFVHKFHQGLTMDTILKTAFGIHSEAQTNYDDPAFTAARKSMSTSPARRVMLFLIFLMPFRKYIFRWFPSLLIGNFDDIMKITTKMIEVKKVNPHKEAKDMLDLMLSAAANENTSKKLSDMEVLAQSLIFLIAGYETTNITLSFVAYSLATNPDVQEKLQREIDSVWTEEDQMPSYDTVHNLPYLDMVISETLRLYPPGFVASRECTQDCVIKGYRFRKGLSIFIDAYSMHHDPEFWTDPERFDPERFSRECKQSRDPYSYLPFGHGPHNCIGMRFAQMEIKLALVRVLRKFSY</sequence>
<keyword evidence="6" id="KW-0256">Endoplasmic reticulum</keyword>
<feature type="non-terminal residue" evidence="13">
    <location>
        <position position="1"/>
    </location>
</feature>
<dbReference type="GO" id="GO:0005506">
    <property type="term" value="F:iron ion binding"/>
    <property type="evidence" value="ECO:0007669"/>
    <property type="project" value="InterPro"/>
</dbReference>
<evidence type="ECO:0000256" key="4">
    <source>
        <dbReference type="ARBA" id="ARBA00022617"/>
    </source>
</evidence>
<comment type="cofactor">
    <cofactor evidence="10">
        <name>heme</name>
        <dbReference type="ChEBI" id="CHEBI:30413"/>
    </cofactor>
</comment>
<dbReference type="PRINTS" id="PR00385">
    <property type="entry name" value="P450"/>
</dbReference>
<evidence type="ECO:0000256" key="1">
    <source>
        <dbReference type="ARBA" id="ARBA00004174"/>
    </source>
</evidence>
<comment type="function">
    <text evidence="9">Cytochromes P450 are a group of heme-thiolate monooxygenases. They oxidize a variety of structurally unrelated compounds, including steroids, fatty acids, and xenobiotics.</text>
</comment>
<keyword evidence="5 10" id="KW-0479">Metal-binding</keyword>
<evidence type="ECO:0000256" key="9">
    <source>
        <dbReference type="ARBA" id="ARBA00043906"/>
    </source>
</evidence>
<dbReference type="FunFam" id="1.10.630.10:FF:000042">
    <property type="entry name" value="Cytochrome P450"/>
    <property type="match status" value="1"/>
</dbReference>
<reference evidence="13 14" key="1">
    <citation type="journal article" date="2007" name="Science">
        <title>Sea anemone genome reveals ancestral eumetazoan gene repertoire and genomic organization.</title>
        <authorList>
            <person name="Putnam N.H."/>
            <person name="Srivastava M."/>
            <person name="Hellsten U."/>
            <person name="Dirks B."/>
            <person name="Chapman J."/>
            <person name="Salamov A."/>
            <person name="Terry A."/>
            <person name="Shapiro H."/>
            <person name="Lindquist E."/>
            <person name="Kapitonov V.V."/>
            <person name="Jurka J."/>
            <person name="Genikhovich G."/>
            <person name="Grigoriev I.V."/>
            <person name="Lucas S.M."/>
            <person name="Steele R.E."/>
            <person name="Finnerty J.R."/>
            <person name="Technau U."/>
            <person name="Martindale M.Q."/>
            <person name="Rokhsar D.S."/>
        </authorList>
    </citation>
    <scope>NUCLEOTIDE SEQUENCE [LARGE SCALE GENOMIC DNA]</scope>
    <source>
        <strain evidence="14">CH2 X CH6</strain>
    </source>
</reference>
<evidence type="ECO:0008006" key="15">
    <source>
        <dbReference type="Google" id="ProtNLM"/>
    </source>
</evidence>
<proteinExistence type="inferred from homology"/>
<dbReference type="InterPro" id="IPR001128">
    <property type="entry name" value="Cyt_P450"/>
</dbReference>
<dbReference type="PROSITE" id="PS00086">
    <property type="entry name" value="CYTOCHROME_P450"/>
    <property type="match status" value="1"/>
</dbReference>
<dbReference type="CDD" id="cd11055">
    <property type="entry name" value="CYP3A-like"/>
    <property type="match status" value="1"/>
</dbReference>
<dbReference type="GO" id="GO:0004497">
    <property type="term" value="F:monooxygenase activity"/>
    <property type="evidence" value="ECO:0007669"/>
    <property type="project" value="UniProtKB-KW"/>
</dbReference>